<dbReference type="InterPro" id="IPR022998">
    <property type="entry name" value="ThiamineP_synth_TenI"/>
</dbReference>
<dbReference type="Proteomes" id="UP000273811">
    <property type="component" value="Unassembled WGS sequence"/>
</dbReference>
<evidence type="ECO:0000259" key="3">
    <source>
        <dbReference type="Pfam" id="PF02581"/>
    </source>
</evidence>
<dbReference type="AlphaFoldDB" id="A0A443IPC7"/>
<dbReference type="Pfam" id="PF02581">
    <property type="entry name" value="TMP-TENI"/>
    <property type="match status" value="1"/>
</dbReference>
<evidence type="ECO:0000313" key="4">
    <source>
        <dbReference type="EMBL" id="RWR07503.1"/>
    </source>
</evidence>
<dbReference type="InterPro" id="IPR036206">
    <property type="entry name" value="ThiamineP_synth_sf"/>
</dbReference>
<dbReference type="GO" id="GO:0005737">
    <property type="term" value="C:cytoplasm"/>
    <property type="evidence" value="ECO:0007669"/>
    <property type="project" value="TreeGrafter"/>
</dbReference>
<keyword evidence="2" id="KW-0784">Thiamine biosynthesis</keyword>
<feature type="domain" description="Thiamine phosphate synthase/TenI" evidence="3">
    <location>
        <begin position="25"/>
        <end position="199"/>
    </location>
</feature>
<sequence>MPPSRINGGGYLHLQRRWLGVELIAVTNDRFDVDMLARIIVKVEPFVDYFIIRERTKTANEYIRLIGRLSAAKVKKEKLIINDRVDVAVVTGINKVQLPGHGLTLQQVKSYFPNLRTGRSIHSPEEAWEASRSGADWLLYGHVYDTDCKKGVPARGLEELKLIAENVQSNIYAIGGIKPEHVVGLNKMNIRGIAVMSSIFDSAKPARAAEEYHEACRAYQFLEGG</sequence>
<keyword evidence="5" id="KW-1185">Reference proteome</keyword>
<comment type="pathway">
    <text evidence="1">Cofactor biosynthesis; thiamine diphosphate biosynthesis.</text>
</comment>
<dbReference type="InterPro" id="IPR013785">
    <property type="entry name" value="Aldolase_TIM"/>
</dbReference>
<dbReference type="GO" id="GO:0004789">
    <property type="term" value="F:thiamine-phosphate diphosphorylase activity"/>
    <property type="evidence" value="ECO:0007669"/>
    <property type="project" value="TreeGrafter"/>
</dbReference>
<gene>
    <name evidence="4" type="ORF">D4N35_012825</name>
</gene>
<dbReference type="SUPFAM" id="SSF51391">
    <property type="entry name" value="Thiamin phosphate synthase"/>
    <property type="match status" value="1"/>
</dbReference>
<dbReference type="Gene3D" id="3.20.20.70">
    <property type="entry name" value="Aldolase class I"/>
    <property type="match status" value="1"/>
</dbReference>
<organism evidence="4 5">
    <name type="scientific">Siminovitchia fortis</name>
    <dbReference type="NCBI Taxonomy" id="254758"/>
    <lineage>
        <taxon>Bacteria</taxon>
        <taxon>Bacillati</taxon>
        <taxon>Bacillota</taxon>
        <taxon>Bacilli</taxon>
        <taxon>Bacillales</taxon>
        <taxon>Bacillaceae</taxon>
        <taxon>Siminovitchia</taxon>
    </lineage>
</organism>
<evidence type="ECO:0000256" key="1">
    <source>
        <dbReference type="ARBA" id="ARBA00004948"/>
    </source>
</evidence>
<dbReference type="EMBL" id="QYTU02000030">
    <property type="protein sequence ID" value="RWR07503.1"/>
    <property type="molecule type" value="Genomic_DNA"/>
</dbReference>
<dbReference type="PANTHER" id="PTHR20857:SF22">
    <property type="entry name" value="THIAZOLE TAUTOMERASE"/>
    <property type="match status" value="1"/>
</dbReference>
<reference evidence="4" key="1">
    <citation type="submission" date="2018-12" db="EMBL/GenBank/DDBJ databases">
        <authorList>
            <person name="Sun L."/>
            <person name="Chen Z."/>
        </authorList>
    </citation>
    <scope>NUCLEOTIDE SEQUENCE [LARGE SCALE GENOMIC DNA]</scope>
    <source>
        <strain evidence="4">DSM 16012</strain>
    </source>
</reference>
<evidence type="ECO:0000313" key="5">
    <source>
        <dbReference type="Proteomes" id="UP000273811"/>
    </source>
</evidence>
<dbReference type="GO" id="GO:0009228">
    <property type="term" value="P:thiamine biosynthetic process"/>
    <property type="evidence" value="ECO:0007669"/>
    <property type="project" value="UniProtKB-KW"/>
</dbReference>
<dbReference type="OrthoDB" id="9815348at2"/>
<name>A0A443IPC7_9BACI</name>
<dbReference type="PANTHER" id="PTHR20857">
    <property type="entry name" value="THIAMINE-PHOSPHATE PYROPHOSPHORYLASE"/>
    <property type="match status" value="1"/>
</dbReference>
<accession>A0A443IPC7</accession>
<proteinExistence type="predicted"/>
<protein>
    <recommendedName>
        <fullName evidence="3">Thiamine phosphate synthase/TenI domain-containing protein</fullName>
    </recommendedName>
</protein>
<dbReference type="CDD" id="cd00564">
    <property type="entry name" value="TMP_TenI"/>
    <property type="match status" value="1"/>
</dbReference>
<comment type="caution">
    <text evidence="4">The sequence shown here is derived from an EMBL/GenBank/DDBJ whole genome shotgun (WGS) entry which is preliminary data.</text>
</comment>
<evidence type="ECO:0000256" key="2">
    <source>
        <dbReference type="ARBA" id="ARBA00022977"/>
    </source>
</evidence>